<keyword evidence="7 10" id="KW-1133">Transmembrane helix</keyword>
<dbReference type="PANTHER" id="PTHR13314:SF2">
    <property type="entry name" value="CALCIUM CHANNEL FLOWER HOMOLOG"/>
    <property type="match status" value="1"/>
</dbReference>
<dbReference type="PANTHER" id="PTHR13314">
    <property type="entry name" value="CALCIUM CHANNEL FLOWER HOMOLOG"/>
    <property type="match status" value="1"/>
</dbReference>
<feature type="transmembrane region" description="Helical" evidence="10">
    <location>
        <begin position="54"/>
        <end position="76"/>
    </location>
</feature>
<evidence type="ECO:0000256" key="6">
    <source>
        <dbReference type="ARBA" id="ARBA00022692"/>
    </source>
</evidence>
<evidence type="ECO:0000256" key="4">
    <source>
        <dbReference type="ARBA" id="ARBA00013563"/>
    </source>
</evidence>
<evidence type="ECO:0000256" key="7">
    <source>
        <dbReference type="ARBA" id="ARBA00022989"/>
    </source>
</evidence>
<evidence type="ECO:0000256" key="3">
    <source>
        <dbReference type="ARBA" id="ARBA00005738"/>
    </source>
</evidence>
<dbReference type="OrthoDB" id="5591789at2759"/>
<dbReference type="InterPro" id="IPR019365">
    <property type="entry name" value="TVP18/Ca-channel_flower"/>
</dbReference>
<accession>A0A2T0FPT5</accession>
<dbReference type="GO" id="GO:0016192">
    <property type="term" value="P:vesicle-mediated transport"/>
    <property type="evidence" value="ECO:0007669"/>
    <property type="project" value="TreeGrafter"/>
</dbReference>
<organism evidence="11 12">
    <name type="scientific">Wickerhamiella sorbophila</name>
    <dbReference type="NCBI Taxonomy" id="45607"/>
    <lineage>
        <taxon>Eukaryota</taxon>
        <taxon>Fungi</taxon>
        <taxon>Dikarya</taxon>
        <taxon>Ascomycota</taxon>
        <taxon>Saccharomycotina</taxon>
        <taxon>Dipodascomycetes</taxon>
        <taxon>Dipodascales</taxon>
        <taxon>Trichomonascaceae</taxon>
        <taxon>Wickerhamiella</taxon>
    </lineage>
</organism>
<evidence type="ECO:0000256" key="8">
    <source>
        <dbReference type="ARBA" id="ARBA00023034"/>
    </source>
</evidence>
<evidence type="ECO:0000256" key="9">
    <source>
        <dbReference type="ARBA" id="ARBA00023136"/>
    </source>
</evidence>
<dbReference type="AlphaFoldDB" id="A0A2T0FPT5"/>
<dbReference type="RefSeq" id="XP_024666949.1">
    <property type="nucleotide sequence ID" value="XM_024811181.1"/>
</dbReference>
<keyword evidence="9 10" id="KW-0472">Membrane</keyword>
<keyword evidence="8" id="KW-0333">Golgi apparatus</keyword>
<keyword evidence="6 10" id="KW-0812">Transmembrane</keyword>
<feature type="transmembrane region" description="Helical" evidence="10">
    <location>
        <begin position="119"/>
        <end position="139"/>
    </location>
</feature>
<comment type="caution">
    <text evidence="11">The sequence shown here is derived from an EMBL/GenBank/DDBJ whole genome shotgun (WGS) entry which is preliminary data.</text>
</comment>
<evidence type="ECO:0000256" key="10">
    <source>
        <dbReference type="SAM" id="Phobius"/>
    </source>
</evidence>
<comment type="subcellular location">
    <subcellularLocation>
        <location evidence="2">Golgi apparatus membrane</location>
        <topology evidence="2">Multi-pass membrane protein</topology>
    </subcellularLocation>
</comment>
<proteinExistence type="inferred from homology"/>
<evidence type="ECO:0000313" key="12">
    <source>
        <dbReference type="Proteomes" id="UP000238350"/>
    </source>
</evidence>
<evidence type="ECO:0000256" key="5">
    <source>
        <dbReference type="ARBA" id="ARBA00020655"/>
    </source>
</evidence>
<dbReference type="Pfam" id="PF10233">
    <property type="entry name" value="Cg6151-P"/>
    <property type="match status" value="1"/>
</dbReference>
<comment type="similarity">
    <text evidence="3">Belongs to the TVP18 family.</text>
</comment>
<dbReference type="GeneID" id="36518372"/>
<feature type="transmembrane region" description="Helical" evidence="10">
    <location>
        <begin position="30"/>
        <end position="48"/>
    </location>
</feature>
<sequence length="161" mass="17733">MEAAKIVWRGITSGFLTDLKSRNWSVYGQWLGVASFILSIVFGVINLLHLGLIIIFSIIALVQGLLILFLEVPFLLRICPITERFAAFMKFFHQNLPRAGFYAICAAIQWGGIGVQATSLIACAAVYTVTAFSYLMAYISKQEFMTSATLGGDGVVREMLP</sequence>
<dbReference type="STRING" id="45607.A0A2T0FPT5"/>
<gene>
    <name evidence="11" type="ORF">B9G98_04624</name>
</gene>
<evidence type="ECO:0000313" key="11">
    <source>
        <dbReference type="EMBL" id="PRT57004.1"/>
    </source>
</evidence>
<evidence type="ECO:0000256" key="1">
    <source>
        <dbReference type="ARBA" id="ARBA00003246"/>
    </source>
</evidence>
<protein>
    <recommendedName>
        <fullName evidence="4">Golgi apparatus membrane protein TVP18</fullName>
    </recommendedName>
    <alternativeName>
        <fullName evidence="5">Golgi apparatus membrane protein tvp18</fullName>
    </alternativeName>
</protein>
<evidence type="ECO:0000256" key="2">
    <source>
        <dbReference type="ARBA" id="ARBA00004653"/>
    </source>
</evidence>
<keyword evidence="12" id="KW-1185">Reference proteome</keyword>
<dbReference type="SMART" id="SM01077">
    <property type="entry name" value="Cg6151-P"/>
    <property type="match status" value="1"/>
</dbReference>
<dbReference type="EMBL" id="NDIQ01000022">
    <property type="protein sequence ID" value="PRT57004.1"/>
    <property type="molecule type" value="Genomic_DNA"/>
</dbReference>
<name>A0A2T0FPT5_9ASCO</name>
<reference evidence="11 12" key="1">
    <citation type="submission" date="2017-04" db="EMBL/GenBank/DDBJ databases">
        <title>Genome sequencing of [Candida] sorbophila.</title>
        <authorList>
            <person name="Ahn J.O."/>
        </authorList>
    </citation>
    <scope>NUCLEOTIDE SEQUENCE [LARGE SCALE GENOMIC DNA]</scope>
    <source>
        <strain evidence="11 12">DS02</strain>
    </source>
</reference>
<dbReference type="Proteomes" id="UP000238350">
    <property type="component" value="Unassembled WGS sequence"/>
</dbReference>
<dbReference type="GO" id="GO:0000139">
    <property type="term" value="C:Golgi membrane"/>
    <property type="evidence" value="ECO:0007669"/>
    <property type="project" value="UniProtKB-SubCell"/>
</dbReference>
<feature type="transmembrane region" description="Helical" evidence="10">
    <location>
        <begin position="96"/>
        <end position="113"/>
    </location>
</feature>
<comment type="function">
    <text evidence="1">Golgi membrane protein involved in vesicular trafficking.</text>
</comment>